<protein>
    <recommendedName>
        <fullName evidence="3">Oxidoreductase</fullName>
    </recommendedName>
</protein>
<gene>
    <name evidence="1" type="ORF">GCM10009754_55870</name>
</gene>
<name>A0ABN2RRL9_9PSEU</name>
<dbReference type="Gene3D" id="3.30.360.10">
    <property type="entry name" value="Dihydrodipicolinate Reductase, domain 2"/>
    <property type="match status" value="1"/>
</dbReference>
<evidence type="ECO:0000313" key="1">
    <source>
        <dbReference type="EMBL" id="GAA1973722.1"/>
    </source>
</evidence>
<accession>A0ABN2RRL9</accession>
<dbReference type="Proteomes" id="UP001501116">
    <property type="component" value="Unassembled WGS sequence"/>
</dbReference>
<organism evidence="1 2">
    <name type="scientific">Amycolatopsis minnesotensis</name>
    <dbReference type="NCBI Taxonomy" id="337894"/>
    <lineage>
        <taxon>Bacteria</taxon>
        <taxon>Bacillati</taxon>
        <taxon>Actinomycetota</taxon>
        <taxon>Actinomycetes</taxon>
        <taxon>Pseudonocardiales</taxon>
        <taxon>Pseudonocardiaceae</taxon>
        <taxon>Amycolatopsis</taxon>
    </lineage>
</organism>
<comment type="caution">
    <text evidence="1">The sequence shown here is derived from an EMBL/GenBank/DDBJ whole genome shotgun (WGS) entry which is preliminary data.</text>
</comment>
<evidence type="ECO:0008006" key="3">
    <source>
        <dbReference type="Google" id="ProtNLM"/>
    </source>
</evidence>
<dbReference type="SUPFAM" id="SSF55347">
    <property type="entry name" value="Glyceraldehyde-3-phosphate dehydrogenase-like, C-terminal domain"/>
    <property type="match status" value="1"/>
</dbReference>
<sequence length="350" mass="38121">MTKDTTDAIGAVLRTFVIGLGRAGAGLHIPILTRIRETATANGAPILACDPATGEGDLPPGVVAVRSIEQAARSLDPADTVTHLCTPPGSRSALLDELAAAGFRRFVLEKPIATNDRDLRRIMRLRARHDLRFVVVAPWLAAALTGRLASIVRDGTLGALRAITVHQHKPRFHRSLATYGHPTAFDVEIPHAIPVVLRLAGPAELVDASWRTLSCDERDIPRLGGARLTLAHRGGARSELVSDLTSPTRERRIRLEFAEGTVTADYPVGEDDDHAQLTVTTGDRSEHRAFRDDALTAFFIGAYRRLGKPADDTEDLDFALHRETVRLLSEAKSRCATIPVQSRSEPQYAR</sequence>
<dbReference type="EMBL" id="BAAANN010000024">
    <property type="protein sequence ID" value="GAA1973722.1"/>
    <property type="molecule type" value="Genomic_DNA"/>
</dbReference>
<dbReference type="Gene3D" id="3.40.50.720">
    <property type="entry name" value="NAD(P)-binding Rossmann-like Domain"/>
    <property type="match status" value="1"/>
</dbReference>
<keyword evidence="2" id="KW-1185">Reference proteome</keyword>
<proteinExistence type="predicted"/>
<evidence type="ECO:0000313" key="2">
    <source>
        <dbReference type="Proteomes" id="UP001501116"/>
    </source>
</evidence>
<dbReference type="InterPro" id="IPR036291">
    <property type="entry name" value="NAD(P)-bd_dom_sf"/>
</dbReference>
<dbReference type="SUPFAM" id="SSF51735">
    <property type="entry name" value="NAD(P)-binding Rossmann-fold domains"/>
    <property type="match status" value="1"/>
</dbReference>
<reference evidence="1 2" key="1">
    <citation type="journal article" date="2019" name="Int. J. Syst. Evol. Microbiol.">
        <title>The Global Catalogue of Microorganisms (GCM) 10K type strain sequencing project: providing services to taxonomists for standard genome sequencing and annotation.</title>
        <authorList>
            <consortium name="The Broad Institute Genomics Platform"/>
            <consortium name="The Broad Institute Genome Sequencing Center for Infectious Disease"/>
            <person name="Wu L."/>
            <person name="Ma J."/>
        </authorList>
    </citation>
    <scope>NUCLEOTIDE SEQUENCE [LARGE SCALE GENOMIC DNA]</scope>
    <source>
        <strain evidence="1 2">JCM 14545</strain>
    </source>
</reference>